<dbReference type="InterPro" id="IPR011990">
    <property type="entry name" value="TPR-like_helical_dom_sf"/>
</dbReference>
<dbReference type="EMBL" id="CAJRAF010000002">
    <property type="protein sequence ID" value="CAG5004324.1"/>
    <property type="molecule type" value="Genomic_DNA"/>
</dbReference>
<keyword evidence="1" id="KW-0677">Repeat</keyword>
<feature type="chain" id="PRO_5037241268" evidence="4">
    <location>
        <begin position="28"/>
        <end position="759"/>
    </location>
</feature>
<accession>A0A916JDT2</accession>
<dbReference type="Proteomes" id="UP000680038">
    <property type="component" value="Unassembled WGS sequence"/>
</dbReference>
<dbReference type="InterPro" id="IPR050498">
    <property type="entry name" value="Ycf3"/>
</dbReference>
<evidence type="ECO:0000256" key="4">
    <source>
        <dbReference type="SAM" id="SignalP"/>
    </source>
</evidence>
<reference evidence="5" key="1">
    <citation type="submission" date="2021-04" db="EMBL/GenBank/DDBJ databases">
        <authorList>
            <person name="Rodrigo-Torres L."/>
            <person name="Arahal R. D."/>
            <person name="Lucena T."/>
        </authorList>
    </citation>
    <scope>NUCLEOTIDE SEQUENCE</scope>
    <source>
        <strain evidence="5">CECT 9275</strain>
    </source>
</reference>
<sequence>MILEIYRRFLRKFMPLLFTVMVQPALAQDFNECQRLVKEILPLFNQVFEENNPLLMREDAYQRKLHELQSAYLKYHNEHFQPSDSVRRMNNEAVILALSGSYHKGLRIMESLDISSEQQDLMMNNRGLLSLLGGKYQQARKEWEGGAGAHANLNILYSFGREKKYQEAAAFAMGNSARNTAGKWNYNLGLVHKFNGRWEEAADELSAAVKQKDEIVAYRLQRGDILMKMGNQKKAVKDFEKVARKHPKAQIRYANALLSLNQFANAKAVFETYLESGDRVFRGDAYLGLAHSYYGLMQFGEAQRYYKLSSTLKRESPSLICGFGNVHLSRHEYQFAFNMFDKVLKKDSSFLPAYLGRAVAYFGMKKYDLALQDFKTAEKAMDADNKFYADLFVTKAYSEYYLGKTKDAAADFEKAIHLDPTRYEALAGMSNILIEEKRFAEAGQYLANALRYHQNDDLMWSNYGNLLLHFDMYKKGFQVFRKAVALNPRNINAQNGWGIVLLENDQLDRSMSLFDSLVKEQPQLSFLHNNHGIVQAYIGNRHEQAHQVNEANARYDGAYEDFRKAMDTAPARKLYNVNQGNVYRYWEKYDEAKLSYQSYQDKSALNNTAVMYAGIDRIKDAKYYLGVAIKMDSLHRVFQYNMNVLVKGKQKEMMKLVASSGDDGPFSDISLKYSRDGFVTIYLYDYVYDRLSFPGRHFMPLPVAEYREDYFIPEYDFKLVPYEKEKTDHKKLRTSRYRSQKVKMPGVKSKSGTKCPVFR</sequence>
<dbReference type="Pfam" id="PF14559">
    <property type="entry name" value="TPR_19"/>
    <property type="match status" value="1"/>
</dbReference>
<evidence type="ECO:0000313" key="5">
    <source>
        <dbReference type="EMBL" id="CAG5004324.1"/>
    </source>
</evidence>
<keyword evidence="6" id="KW-1185">Reference proteome</keyword>
<evidence type="ECO:0000256" key="3">
    <source>
        <dbReference type="PROSITE-ProRule" id="PRU00339"/>
    </source>
</evidence>
<dbReference type="EC" id="3.4.-.-" evidence="5"/>
<dbReference type="GO" id="GO:0046813">
    <property type="term" value="P:receptor-mediated virion attachment to host cell"/>
    <property type="evidence" value="ECO:0007669"/>
    <property type="project" value="TreeGrafter"/>
</dbReference>
<feature type="repeat" description="TPR" evidence="3">
    <location>
        <begin position="457"/>
        <end position="490"/>
    </location>
</feature>
<keyword evidence="5" id="KW-0378">Hydrolase</keyword>
<dbReference type="SUPFAM" id="SSF48452">
    <property type="entry name" value="TPR-like"/>
    <property type="match status" value="3"/>
</dbReference>
<keyword evidence="4" id="KW-0732">Signal</keyword>
<evidence type="ECO:0000256" key="2">
    <source>
        <dbReference type="ARBA" id="ARBA00022803"/>
    </source>
</evidence>
<evidence type="ECO:0000313" key="6">
    <source>
        <dbReference type="Proteomes" id="UP000680038"/>
    </source>
</evidence>
<name>A0A916JDT2_9BACT</name>
<dbReference type="RefSeq" id="WP_215239857.1">
    <property type="nucleotide sequence ID" value="NZ_CAJRAF010000002.1"/>
</dbReference>
<dbReference type="GO" id="GO:0006508">
    <property type="term" value="P:proteolysis"/>
    <property type="evidence" value="ECO:0007669"/>
    <property type="project" value="UniProtKB-KW"/>
</dbReference>
<protein>
    <submittedName>
        <fullName evidence="5">Beta-barrel assembly-enhancing protease</fullName>
        <ecNumber evidence="5">3.4.-.-</ecNumber>
    </submittedName>
</protein>
<dbReference type="PANTHER" id="PTHR44858:SF1">
    <property type="entry name" value="UDP-N-ACETYLGLUCOSAMINE--PEPTIDE N-ACETYLGLUCOSAMINYLTRANSFERASE SPINDLY-RELATED"/>
    <property type="match status" value="1"/>
</dbReference>
<dbReference type="Gene3D" id="1.25.40.10">
    <property type="entry name" value="Tetratricopeptide repeat domain"/>
    <property type="match status" value="4"/>
</dbReference>
<keyword evidence="2 3" id="KW-0802">TPR repeat</keyword>
<dbReference type="SMART" id="SM00028">
    <property type="entry name" value="TPR"/>
    <property type="match status" value="9"/>
</dbReference>
<organism evidence="5 6">
    <name type="scientific">Dyadobacter helix</name>
    <dbReference type="NCBI Taxonomy" id="2822344"/>
    <lineage>
        <taxon>Bacteria</taxon>
        <taxon>Pseudomonadati</taxon>
        <taxon>Bacteroidota</taxon>
        <taxon>Cytophagia</taxon>
        <taxon>Cytophagales</taxon>
        <taxon>Spirosomataceae</taxon>
        <taxon>Dyadobacter</taxon>
    </lineage>
</organism>
<dbReference type="AlphaFoldDB" id="A0A916JDT2"/>
<proteinExistence type="predicted"/>
<dbReference type="GO" id="GO:0008233">
    <property type="term" value="F:peptidase activity"/>
    <property type="evidence" value="ECO:0007669"/>
    <property type="project" value="UniProtKB-KW"/>
</dbReference>
<dbReference type="SUPFAM" id="SSF81901">
    <property type="entry name" value="HCP-like"/>
    <property type="match status" value="1"/>
</dbReference>
<feature type="signal peptide" evidence="4">
    <location>
        <begin position="1"/>
        <end position="27"/>
    </location>
</feature>
<dbReference type="GO" id="GO:0009279">
    <property type="term" value="C:cell outer membrane"/>
    <property type="evidence" value="ECO:0007669"/>
    <property type="project" value="TreeGrafter"/>
</dbReference>
<gene>
    <name evidence="5" type="primary">bepA_5</name>
    <name evidence="5" type="ORF">DYBT9275_03347</name>
</gene>
<feature type="repeat" description="TPR" evidence="3">
    <location>
        <begin position="389"/>
        <end position="422"/>
    </location>
</feature>
<feature type="repeat" description="TPR" evidence="3">
    <location>
        <begin position="216"/>
        <end position="249"/>
    </location>
</feature>
<dbReference type="InterPro" id="IPR019734">
    <property type="entry name" value="TPR_rpt"/>
</dbReference>
<comment type="caution">
    <text evidence="5">The sequence shown here is derived from an EMBL/GenBank/DDBJ whole genome shotgun (WGS) entry which is preliminary data.</text>
</comment>
<dbReference type="PROSITE" id="PS50005">
    <property type="entry name" value="TPR"/>
    <property type="match status" value="3"/>
</dbReference>
<dbReference type="Pfam" id="PF13432">
    <property type="entry name" value="TPR_16"/>
    <property type="match status" value="1"/>
</dbReference>
<evidence type="ECO:0000256" key="1">
    <source>
        <dbReference type="ARBA" id="ARBA00022737"/>
    </source>
</evidence>
<keyword evidence="5" id="KW-0645">Protease</keyword>
<dbReference type="PANTHER" id="PTHR44858">
    <property type="entry name" value="TETRATRICOPEPTIDE REPEAT PROTEIN 6"/>
    <property type="match status" value="1"/>
</dbReference>